<keyword evidence="4" id="KW-0378">Hydrolase</keyword>
<dbReference type="Pfam" id="PF01557">
    <property type="entry name" value="FAA_hydrolase"/>
    <property type="match status" value="1"/>
</dbReference>
<dbReference type="GO" id="GO:0046872">
    <property type="term" value="F:metal ion binding"/>
    <property type="evidence" value="ECO:0007669"/>
    <property type="project" value="UniProtKB-KW"/>
</dbReference>
<dbReference type="AlphaFoldDB" id="A0AA42BA43"/>
<dbReference type="PANTHER" id="PTHR42796">
    <property type="entry name" value="FUMARYLACETOACETATE HYDROLASE DOMAIN-CONTAINING PROTEIN 2A-RELATED"/>
    <property type="match status" value="1"/>
</dbReference>
<name>A0AA42BA43_9BACT</name>
<feature type="domain" description="Fumarylacetoacetase-like C-terminal" evidence="3">
    <location>
        <begin position="81"/>
        <end position="274"/>
    </location>
</feature>
<dbReference type="GO" id="GO:0044281">
    <property type="term" value="P:small molecule metabolic process"/>
    <property type="evidence" value="ECO:0007669"/>
    <property type="project" value="UniProtKB-ARBA"/>
</dbReference>
<keyword evidence="5" id="KW-1185">Reference proteome</keyword>
<dbReference type="Gene3D" id="3.90.850.10">
    <property type="entry name" value="Fumarylacetoacetase-like, C-terminal domain"/>
    <property type="match status" value="1"/>
</dbReference>
<dbReference type="InterPro" id="IPR036663">
    <property type="entry name" value="Fumarylacetoacetase_C_sf"/>
</dbReference>
<dbReference type="PANTHER" id="PTHR42796:SF4">
    <property type="entry name" value="FUMARYLACETOACETATE HYDROLASE DOMAIN-CONTAINING PROTEIN 2A"/>
    <property type="match status" value="1"/>
</dbReference>
<dbReference type="EMBL" id="JAMSLR010000005">
    <property type="protein sequence ID" value="MCM8749237.1"/>
    <property type="molecule type" value="Genomic_DNA"/>
</dbReference>
<comment type="similarity">
    <text evidence="1">Belongs to the FAH family.</text>
</comment>
<organism evidence="4 5">
    <name type="scientific">Thermalbibacter longus</name>
    <dbReference type="NCBI Taxonomy" id="2951981"/>
    <lineage>
        <taxon>Bacteria</taxon>
        <taxon>Pseudomonadati</taxon>
        <taxon>Thermomicrobiota</taxon>
        <taxon>Thermomicrobia</taxon>
        <taxon>Thermomicrobiales</taxon>
        <taxon>Thermomicrobiaceae</taxon>
        <taxon>Thermalbibacter</taxon>
    </lineage>
</organism>
<dbReference type="SUPFAM" id="SSF56529">
    <property type="entry name" value="FAH"/>
    <property type="match status" value="1"/>
</dbReference>
<gene>
    <name evidence="4" type="ORF">NET02_08775</name>
</gene>
<reference evidence="4" key="1">
    <citation type="submission" date="2022-06" db="EMBL/GenBank/DDBJ databases">
        <title>CFH 74404 Thermomicrobiaceae sp.</title>
        <authorList>
            <person name="Ming H."/>
            <person name="Li W.-J."/>
            <person name="Zhao Z."/>
        </authorList>
    </citation>
    <scope>NUCLEOTIDE SEQUENCE</scope>
    <source>
        <strain evidence="4">CFH 74404</strain>
    </source>
</reference>
<proteinExistence type="inferred from homology"/>
<accession>A0AA42BA43</accession>
<dbReference type="InterPro" id="IPR051121">
    <property type="entry name" value="FAH"/>
</dbReference>
<evidence type="ECO:0000256" key="2">
    <source>
        <dbReference type="ARBA" id="ARBA00022723"/>
    </source>
</evidence>
<dbReference type="InterPro" id="IPR011234">
    <property type="entry name" value="Fumarylacetoacetase-like_C"/>
</dbReference>
<protein>
    <submittedName>
        <fullName evidence="4">Fumarylacetoacetate hydrolase family protein</fullName>
    </submittedName>
</protein>
<evidence type="ECO:0000256" key="1">
    <source>
        <dbReference type="ARBA" id="ARBA00010211"/>
    </source>
</evidence>
<dbReference type="RefSeq" id="WP_284057019.1">
    <property type="nucleotide sequence ID" value="NZ_JAMSLR010000005.1"/>
</dbReference>
<dbReference type="GO" id="GO:0016787">
    <property type="term" value="F:hydrolase activity"/>
    <property type="evidence" value="ECO:0007669"/>
    <property type="project" value="UniProtKB-KW"/>
</dbReference>
<dbReference type="Proteomes" id="UP001165306">
    <property type="component" value="Unassembled WGS sequence"/>
</dbReference>
<keyword evidence="2" id="KW-0479">Metal-binding</keyword>
<evidence type="ECO:0000259" key="3">
    <source>
        <dbReference type="Pfam" id="PF01557"/>
    </source>
</evidence>
<sequence>MRIAAFDDHKLGVVGADGTLVDITDLLQQYEPLGPEDLLPDLITHFGELKPEIERRAGARAGLPLDRVRLRSPVTRPTKIVCLIGNYREGTDRPPQILDFFFKSPEAIIGPGDTVVLPPHPATIFHHEAELAVVIGREAKSVAEADAMDAIFGYTIFNDISARGLGRSGISSFLGKSFDTFAAFGPWIVTKDEIPDPYALQVTVDVSGERRQDYPTSDMERPIHELVAYISSVSTLHPGDVICCGTNHQGLGALQDGDVVVTSISGIGSFTFYVRDELRREWPRGIDRETAQRVRAVGQRPAAQ</sequence>
<comment type="caution">
    <text evidence="4">The sequence shown here is derived from an EMBL/GenBank/DDBJ whole genome shotgun (WGS) entry which is preliminary data.</text>
</comment>
<evidence type="ECO:0000313" key="5">
    <source>
        <dbReference type="Proteomes" id="UP001165306"/>
    </source>
</evidence>
<evidence type="ECO:0000313" key="4">
    <source>
        <dbReference type="EMBL" id="MCM8749237.1"/>
    </source>
</evidence>